<name>A0A069RPA1_PEPLI</name>
<dbReference type="PANTHER" id="PTHR30087">
    <property type="entry name" value="INNER MEMBRANE PROTEIN"/>
    <property type="match status" value="1"/>
</dbReference>
<sequence length="155" mass="16489">MDKSKCKGKILVAECLLGVSCRYDGGDAVSENVMEFLKGKDFVPVCPEQLGGLCTPRPPAEIDSGGGFDVLDGKSRVLSKDGYDFTKAYVKGAQEALKIAKMTGCNMALLKEKSPSCGVHSIYDGKFSGTLKDGCGAFCALLKREGVEVMSDMDL</sequence>
<dbReference type="eggNOG" id="COG1683">
    <property type="taxonomic scope" value="Bacteria"/>
</dbReference>
<dbReference type="Pfam" id="PF04463">
    <property type="entry name" value="2-thiour_desulf"/>
    <property type="match status" value="1"/>
</dbReference>
<protein>
    <submittedName>
        <fullName evidence="1">Uncharacterized protein</fullName>
    </submittedName>
</protein>
<proteinExistence type="predicted"/>
<dbReference type="STRING" id="1121324.CLIT_5c00120"/>
<evidence type="ECO:0000313" key="2">
    <source>
        <dbReference type="Proteomes" id="UP000027946"/>
    </source>
</evidence>
<keyword evidence="2" id="KW-1185">Reference proteome</keyword>
<evidence type="ECO:0000313" key="1">
    <source>
        <dbReference type="EMBL" id="KDR96002.1"/>
    </source>
</evidence>
<dbReference type="InterPro" id="IPR007553">
    <property type="entry name" value="2-thiour_desulf"/>
</dbReference>
<organism evidence="1 2">
    <name type="scientific">Peptoclostridium litorale DSM 5388</name>
    <dbReference type="NCBI Taxonomy" id="1121324"/>
    <lineage>
        <taxon>Bacteria</taxon>
        <taxon>Bacillati</taxon>
        <taxon>Bacillota</taxon>
        <taxon>Clostridia</taxon>
        <taxon>Peptostreptococcales</taxon>
        <taxon>Peptoclostridiaceae</taxon>
        <taxon>Peptoclostridium</taxon>
    </lineage>
</organism>
<reference evidence="1 2" key="1">
    <citation type="submission" date="2014-03" db="EMBL/GenBank/DDBJ databases">
        <title>Genome sequence of Clostridium litorale W6, DSM 5388.</title>
        <authorList>
            <person name="Poehlein A."/>
            <person name="Jagirdar A."/>
            <person name="Khonsari B."/>
            <person name="Chibani C.M."/>
            <person name="Gutierrez Gutierrez D.A."/>
            <person name="Davydova E."/>
            <person name="Alghaithi H.S."/>
            <person name="Nair K.P."/>
            <person name="Dhamotharan K."/>
            <person name="Chandran L."/>
            <person name="G W."/>
            <person name="Daniel R."/>
        </authorList>
    </citation>
    <scope>NUCLEOTIDE SEQUENCE [LARGE SCALE GENOMIC DNA]</scope>
    <source>
        <strain evidence="1 2">W6</strain>
    </source>
</reference>
<dbReference type="Proteomes" id="UP000027946">
    <property type="component" value="Unassembled WGS sequence"/>
</dbReference>
<dbReference type="EMBL" id="JJMM01000005">
    <property type="protein sequence ID" value="KDR96002.1"/>
    <property type="molecule type" value="Genomic_DNA"/>
</dbReference>
<accession>A0A069RPA1</accession>
<comment type="caution">
    <text evidence="1">The sequence shown here is derived from an EMBL/GenBank/DDBJ whole genome shotgun (WGS) entry which is preliminary data.</text>
</comment>
<dbReference type="PANTHER" id="PTHR30087:SF1">
    <property type="entry name" value="HYPOTHETICAL CYTOSOLIC PROTEIN"/>
    <property type="match status" value="1"/>
</dbReference>
<gene>
    <name evidence="1" type="ORF">CLIT_5c00120</name>
</gene>
<dbReference type="RefSeq" id="WP_242943815.1">
    <property type="nucleotide sequence ID" value="NZ_FSRH01000007.1"/>
</dbReference>
<dbReference type="AlphaFoldDB" id="A0A069RPA1"/>